<keyword evidence="2" id="KW-1185">Reference proteome</keyword>
<comment type="caution">
    <text evidence="1">The sequence shown here is derived from an EMBL/GenBank/DDBJ whole genome shotgun (WGS) entry which is preliminary data.</text>
</comment>
<gene>
    <name evidence="1" type="ORF">GCM10009850_047780</name>
</gene>
<organism evidence="1 2">
    <name type="scientific">Nonomuraea monospora</name>
    <dbReference type="NCBI Taxonomy" id="568818"/>
    <lineage>
        <taxon>Bacteria</taxon>
        <taxon>Bacillati</taxon>
        <taxon>Actinomycetota</taxon>
        <taxon>Actinomycetes</taxon>
        <taxon>Streptosporangiales</taxon>
        <taxon>Streptosporangiaceae</taxon>
        <taxon>Nonomuraea</taxon>
    </lineage>
</organism>
<evidence type="ECO:0000313" key="1">
    <source>
        <dbReference type="EMBL" id="GAA2209320.1"/>
    </source>
</evidence>
<dbReference type="Proteomes" id="UP001499843">
    <property type="component" value="Unassembled WGS sequence"/>
</dbReference>
<sequence length="152" mass="15727">MSLDAASILDAVVSHAAASGHFERVNGFEPTNAPGNGLTAAVWVQEIGPVRSGSGLSATTGRLVLNLRIYASAQQDPPDAIDPAMLGAVDALMSAYSGDFELGGNVRNVDLLGQAGVTLSAQAGYLPLDGATYRVYTLTIPLIVNDLWTQSP</sequence>
<protein>
    <recommendedName>
        <fullName evidence="3">Tail terminator</fullName>
    </recommendedName>
</protein>
<dbReference type="RefSeq" id="WP_344478351.1">
    <property type="nucleotide sequence ID" value="NZ_BAAAQX010000012.1"/>
</dbReference>
<proteinExistence type="predicted"/>
<dbReference type="EMBL" id="BAAAQX010000012">
    <property type="protein sequence ID" value="GAA2209320.1"/>
    <property type="molecule type" value="Genomic_DNA"/>
</dbReference>
<name>A0ABP5PC39_9ACTN</name>
<accession>A0ABP5PC39</accession>
<evidence type="ECO:0008006" key="3">
    <source>
        <dbReference type="Google" id="ProtNLM"/>
    </source>
</evidence>
<evidence type="ECO:0000313" key="2">
    <source>
        <dbReference type="Proteomes" id="UP001499843"/>
    </source>
</evidence>
<reference evidence="2" key="1">
    <citation type="journal article" date="2019" name="Int. J. Syst. Evol. Microbiol.">
        <title>The Global Catalogue of Microorganisms (GCM) 10K type strain sequencing project: providing services to taxonomists for standard genome sequencing and annotation.</title>
        <authorList>
            <consortium name="The Broad Institute Genomics Platform"/>
            <consortium name="The Broad Institute Genome Sequencing Center for Infectious Disease"/>
            <person name="Wu L."/>
            <person name="Ma J."/>
        </authorList>
    </citation>
    <scope>NUCLEOTIDE SEQUENCE [LARGE SCALE GENOMIC DNA]</scope>
    <source>
        <strain evidence="2">JCM 16114</strain>
    </source>
</reference>